<dbReference type="PANTHER" id="PTHR47150:SF5">
    <property type="entry name" value="OS07G0546750 PROTEIN"/>
    <property type="match status" value="1"/>
</dbReference>
<sequence length="245" mass="27820">MELPVGTADDEDDEIFGMLAVADDELTLSLTLSFCRSRQRLRPRRGSVYGRVKSMARHIQLGHHSIMRDYLGPNPVYDDTIFQQRYGLPSELFCRVLREVTRSNAYFQQKPDAVGKMGASPEHKMTAALRMLVGGSPADAQNECCRISESTVMDSFHGGPLWVRFIYDHQPLMMLLKSLALTRVEGCPFFLEWIFISSSTIFVKADVFTRGLRGLLTSHLHLVALWQRVLQVRVSSHFCALRLVQ</sequence>
<name>W2JMR2_PHYNI</name>
<proteinExistence type="predicted"/>
<dbReference type="EMBL" id="KI671379">
    <property type="protein sequence ID" value="ETL47042.1"/>
    <property type="molecule type" value="Genomic_DNA"/>
</dbReference>
<evidence type="ECO:0000313" key="2">
    <source>
        <dbReference type="Proteomes" id="UP000053864"/>
    </source>
</evidence>
<dbReference type="AlphaFoldDB" id="W2JMR2"/>
<dbReference type="VEuPathDB" id="FungiDB:PPTG_20302"/>
<dbReference type="PANTHER" id="PTHR47150">
    <property type="entry name" value="OS12G0169200 PROTEIN"/>
    <property type="match status" value="1"/>
</dbReference>
<protein>
    <submittedName>
        <fullName evidence="1">Uncharacterized protein</fullName>
    </submittedName>
</protein>
<reference evidence="1 2" key="1">
    <citation type="submission" date="2013-11" db="EMBL/GenBank/DDBJ databases">
        <title>The Genome Sequence of Phytophthora parasitica CJ05E6.</title>
        <authorList>
            <consortium name="The Broad Institute Genomics Platform"/>
            <person name="Russ C."/>
            <person name="Tyler B."/>
            <person name="Panabieres F."/>
            <person name="Shan W."/>
            <person name="Tripathy S."/>
            <person name="Grunwald N."/>
            <person name="Machado M."/>
            <person name="Johnson C.S."/>
            <person name="Arredondo F."/>
            <person name="Hong C."/>
            <person name="Coffey M."/>
            <person name="Young S.K."/>
            <person name="Zeng Q."/>
            <person name="Gargeya S."/>
            <person name="Fitzgerald M."/>
            <person name="Abouelleil A."/>
            <person name="Alvarado L."/>
            <person name="Chapman S.B."/>
            <person name="Gainer-Dewar J."/>
            <person name="Goldberg J."/>
            <person name="Griggs A."/>
            <person name="Gujja S."/>
            <person name="Hansen M."/>
            <person name="Howarth C."/>
            <person name="Imamovic A."/>
            <person name="Ireland A."/>
            <person name="Larimer J."/>
            <person name="McCowan C."/>
            <person name="Murphy C."/>
            <person name="Pearson M."/>
            <person name="Poon T.W."/>
            <person name="Priest M."/>
            <person name="Roberts A."/>
            <person name="Saif S."/>
            <person name="Shea T."/>
            <person name="Sykes S."/>
            <person name="Wortman J."/>
            <person name="Nusbaum C."/>
            <person name="Birren B."/>
        </authorList>
    </citation>
    <scope>NUCLEOTIDE SEQUENCE [LARGE SCALE GENOMIC DNA]</scope>
    <source>
        <strain evidence="1 2">CJ05E6</strain>
    </source>
</reference>
<accession>W2JMR2</accession>
<dbReference type="Proteomes" id="UP000053864">
    <property type="component" value="Unassembled WGS sequence"/>
</dbReference>
<organism evidence="1 2">
    <name type="scientific">Phytophthora nicotianae</name>
    <name type="common">Potato buckeye rot agent</name>
    <name type="synonym">Phytophthora parasitica</name>
    <dbReference type="NCBI Taxonomy" id="4792"/>
    <lineage>
        <taxon>Eukaryota</taxon>
        <taxon>Sar</taxon>
        <taxon>Stramenopiles</taxon>
        <taxon>Oomycota</taxon>
        <taxon>Peronosporomycetes</taxon>
        <taxon>Peronosporales</taxon>
        <taxon>Peronosporaceae</taxon>
        <taxon>Phytophthora</taxon>
    </lineage>
</organism>
<gene>
    <name evidence="1" type="ORF">L916_03175</name>
</gene>
<evidence type="ECO:0000313" key="1">
    <source>
        <dbReference type="EMBL" id="ETL47042.1"/>
    </source>
</evidence>